<dbReference type="InterPro" id="IPR009081">
    <property type="entry name" value="PP-bd_ACP"/>
</dbReference>
<organism evidence="2 3">
    <name type="scientific">Geomonas anaerohicana</name>
    <dbReference type="NCBI Taxonomy" id="2798583"/>
    <lineage>
        <taxon>Bacteria</taxon>
        <taxon>Pseudomonadati</taxon>
        <taxon>Thermodesulfobacteriota</taxon>
        <taxon>Desulfuromonadia</taxon>
        <taxon>Geobacterales</taxon>
        <taxon>Geobacteraceae</taxon>
        <taxon>Geomonas</taxon>
    </lineage>
</organism>
<sequence>MNNLDILISIFSDALSINPSEVSESLSYGDTSWDSVAHMVIIAALETAFDIMIDTEDVIDMSSVAKAKSIVEKYGVDLGA</sequence>
<dbReference type="Pfam" id="PF00550">
    <property type="entry name" value="PP-binding"/>
    <property type="match status" value="1"/>
</dbReference>
<dbReference type="RefSeq" id="WP_199388409.1">
    <property type="nucleotide sequence ID" value="NZ_JAEMHL010000003.1"/>
</dbReference>
<dbReference type="Proteomes" id="UP000614714">
    <property type="component" value="Unassembled WGS sequence"/>
</dbReference>
<feature type="domain" description="Carrier" evidence="1">
    <location>
        <begin position="6"/>
        <end position="65"/>
    </location>
</feature>
<dbReference type="InterPro" id="IPR036736">
    <property type="entry name" value="ACP-like_sf"/>
</dbReference>
<comment type="caution">
    <text evidence="2">The sequence shown here is derived from an EMBL/GenBank/DDBJ whole genome shotgun (WGS) entry which is preliminary data.</text>
</comment>
<gene>
    <name evidence="2" type="ORF">JFN91_06530</name>
</gene>
<accession>A0ABS0YCK3</accession>
<evidence type="ECO:0000259" key="1">
    <source>
        <dbReference type="Pfam" id="PF00550"/>
    </source>
</evidence>
<dbReference type="EMBL" id="JAEMHL010000003">
    <property type="protein sequence ID" value="MBJ6749864.1"/>
    <property type="molecule type" value="Genomic_DNA"/>
</dbReference>
<keyword evidence="3" id="KW-1185">Reference proteome</keyword>
<evidence type="ECO:0000313" key="2">
    <source>
        <dbReference type="EMBL" id="MBJ6749864.1"/>
    </source>
</evidence>
<proteinExistence type="predicted"/>
<reference evidence="2 3" key="1">
    <citation type="submission" date="2020-12" db="EMBL/GenBank/DDBJ databases">
        <title>Geomonas sp. Red421, isolated from paddy soil.</title>
        <authorList>
            <person name="Xu Z."/>
            <person name="Zhang Z."/>
            <person name="Masuda Y."/>
            <person name="Itoh H."/>
            <person name="Senoo K."/>
        </authorList>
    </citation>
    <scope>NUCLEOTIDE SEQUENCE [LARGE SCALE GENOMIC DNA]</scope>
    <source>
        <strain evidence="2 3">Red421</strain>
    </source>
</reference>
<evidence type="ECO:0000313" key="3">
    <source>
        <dbReference type="Proteomes" id="UP000614714"/>
    </source>
</evidence>
<protein>
    <submittedName>
        <fullName evidence="2">Acyl carrier protein</fullName>
    </submittedName>
</protein>
<dbReference type="SUPFAM" id="SSF47336">
    <property type="entry name" value="ACP-like"/>
    <property type="match status" value="1"/>
</dbReference>
<name>A0ABS0YCK3_9BACT</name>
<dbReference type="Gene3D" id="1.10.1200.10">
    <property type="entry name" value="ACP-like"/>
    <property type="match status" value="1"/>
</dbReference>